<gene>
    <name evidence="4" type="primary">LOC128200715</name>
</gene>
<evidence type="ECO:0000256" key="2">
    <source>
        <dbReference type="SAM" id="SignalP"/>
    </source>
</evidence>
<dbReference type="RefSeq" id="XP_052750936.1">
    <property type="nucleotide sequence ID" value="XM_052894976.1"/>
</dbReference>
<organism evidence="3 4">
    <name type="scientific">Galleria mellonella</name>
    <name type="common">Greater wax moth</name>
    <dbReference type="NCBI Taxonomy" id="7137"/>
    <lineage>
        <taxon>Eukaryota</taxon>
        <taxon>Metazoa</taxon>
        <taxon>Ecdysozoa</taxon>
        <taxon>Arthropoda</taxon>
        <taxon>Hexapoda</taxon>
        <taxon>Insecta</taxon>
        <taxon>Pterygota</taxon>
        <taxon>Neoptera</taxon>
        <taxon>Endopterygota</taxon>
        <taxon>Lepidoptera</taxon>
        <taxon>Glossata</taxon>
        <taxon>Ditrysia</taxon>
        <taxon>Pyraloidea</taxon>
        <taxon>Pyralidae</taxon>
        <taxon>Galleriinae</taxon>
        <taxon>Galleria</taxon>
    </lineage>
</organism>
<dbReference type="Gene3D" id="4.10.410.10">
    <property type="entry name" value="Pancreatic trypsin inhibitor Kunitz domain"/>
    <property type="match status" value="1"/>
</dbReference>
<accession>A0ABM3MHS3</accession>
<feature type="signal peptide" evidence="2">
    <location>
        <begin position="1"/>
        <end position="16"/>
    </location>
</feature>
<feature type="chain" id="PRO_5046647084" evidence="2">
    <location>
        <begin position="17"/>
        <end position="182"/>
    </location>
</feature>
<keyword evidence="2" id="KW-0732">Signal</keyword>
<protein>
    <submittedName>
        <fullName evidence="4">Uncharacterized protein LOC128200715</fullName>
    </submittedName>
</protein>
<feature type="region of interest" description="Disordered" evidence="1">
    <location>
        <begin position="127"/>
        <end position="163"/>
    </location>
</feature>
<name>A0ABM3MHS3_GALME</name>
<keyword evidence="3" id="KW-1185">Reference proteome</keyword>
<proteinExistence type="predicted"/>
<sequence length="182" mass="21250">MLNVVIFNVMAFLTVAHNSLHVHTEQRLQRYQTRCTRRFTPGACIGHVAAVWTYEFHIQNCTERLGCPDALRTNRFKSYRHCINRCRSLIDMYSHILAMDTERNYSDQSFLRTPVGRREGTELREIFKGEPYNEDNEDPDDNDSGDEPIYNPTVMSEDEDTIARRELIPPDIDNIDDTYLSV</sequence>
<dbReference type="Proteomes" id="UP001652740">
    <property type="component" value="Unplaced"/>
</dbReference>
<evidence type="ECO:0000313" key="4">
    <source>
        <dbReference type="RefSeq" id="XP_052750936.1"/>
    </source>
</evidence>
<dbReference type="GeneID" id="128200715"/>
<evidence type="ECO:0000313" key="3">
    <source>
        <dbReference type="Proteomes" id="UP001652740"/>
    </source>
</evidence>
<dbReference type="InterPro" id="IPR036880">
    <property type="entry name" value="Kunitz_BPTI_sf"/>
</dbReference>
<evidence type="ECO:0000256" key="1">
    <source>
        <dbReference type="SAM" id="MobiDB-lite"/>
    </source>
</evidence>
<reference evidence="4" key="1">
    <citation type="submission" date="2025-08" db="UniProtKB">
        <authorList>
            <consortium name="RefSeq"/>
        </authorList>
    </citation>
    <scope>IDENTIFICATION</scope>
    <source>
        <tissue evidence="4">Whole larvae</tissue>
    </source>
</reference>
<feature type="compositionally biased region" description="Acidic residues" evidence="1">
    <location>
        <begin position="132"/>
        <end position="146"/>
    </location>
</feature>
<dbReference type="SUPFAM" id="SSF57362">
    <property type="entry name" value="BPTI-like"/>
    <property type="match status" value="1"/>
</dbReference>